<organism evidence="2 3">
    <name type="scientific">Paraburkholderia phenazinium</name>
    <dbReference type="NCBI Taxonomy" id="60549"/>
    <lineage>
        <taxon>Bacteria</taxon>
        <taxon>Pseudomonadati</taxon>
        <taxon>Pseudomonadota</taxon>
        <taxon>Betaproteobacteria</taxon>
        <taxon>Burkholderiales</taxon>
        <taxon>Burkholderiaceae</taxon>
        <taxon>Paraburkholderia</taxon>
    </lineage>
</organism>
<dbReference type="EMBL" id="FSRM01000002">
    <property type="protein sequence ID" value="SIO41856.1"/>
    <property type="molecule type" value="Genomic_DNA"/>
</dbReference>
<reference evidence="2 3" key="1">
    <citation type="submission" date="2016-11" db="EMBL/GenBank/DDBJ databases">
        <authorList>
            <person name="Jaros S."/>
            <person name="Januszkiewicz K."/>
            <person name="Wedrychowicz H."/>
        </authorList>
    </citation>
    <scope>NUCLEOTIDE SEQUENCE [LARGE SCALE GENOMIC DNA]</scope>
    <source>
        <strain evidence="2 3">GAS86</strain>
    </source>
</reference>
<dbReference type="Gene3D" id="3.40.630.30">
    <property type="match status" value="1"/>
</dbReference>
<dbReference type="InterPro" id="IPR000182">
    <property type="entry name" value="GNAT_dom"/>
</dbReference>
<sequence>MSSRRKWEFELFTHAAPDVCAAVTRAIAREDVPAIASIMYRAFQGTVDDDGMPEEQAARKVNAIIDGKYGPFIAAASRVAIVDGECAAFLLATDYEPYGMPVIAAIAVAPEYRRRRYGRLLLQAATQALATLGYCRCCAMISPGNAASEALFVSIGFKEAQPS</sequence>
<proteinExistence type="predicted"/>
<feature type="domain" description="N-acetyltransferase" evidence="1">
    <location>
        <begin position="22"/>
        <end position="163"/>
    </location>
</feature>
<evidence type="ECO:0000259" key="1">
    <source>
        <dbReference type="PROSITE" id="PS51186"/>
    </source>
</evidence>
<accession>A0A1N6JCL7</accession>
<dbReference type="Proteomes" id="UP000184693">
    <property type="component" value="Unassembled WGS sequence"/>
</dbReference>
<dbReference type="RefSeq" id="WP_074266308.1">
    <property type="nucleotide sequence ID" value="NZ_FSRM01000002.1"/>
</dbReference>
<protein>
    <submittedName>
        <fullName evidence="2">L-amino acid N-acyltransferase YncA</fullName>
    </submittedName>
</protein>
<dbReference type="InterPro" id="IPR016181">
    <property type="entry name" value="Acyl_CoA_acyltransferase"/>
</dbReference>
<name>A0A1N6JCL7_9BURK</name>
<gene>
    <name evidence="2" type="ORF">SAMN05444168_4180</name>
</gene>
<dbReference type="PROSITE" id="PS51186">
    <property type="entry name" value="GNAT"/>
    <property type="match status" value="1"/>
</dbReference>
<dbReference type="GO" id="GO:0016747">
    <property type="term" value="F:acyltransferase activity, transferring groups other than amino-acyl groups"/>
    <property type="evidence" value="ECO:0007669"/>
    <property type="project" value="InterPro"/>
</dbReference>
<keyword evidence="2" id="KW-0808">Transferase</keyword>
<keyword evidence="2" id="KW-0012">Acyltransferase</keyword>
<evidence type="ECO:0000313" key="2">
    <source>
        <dbReference type="EMBL" id="SIO41856.1"/>
    </source>
</evidence>
<dbReference type="SUPFAM" id="SSF55729">
    <property type="entry name" value="Acyl-CoA N-acyltransferases (Nat)"/>
    <property type="match status" value="1"/>
</dbReference>
<dbReference type="Pfam" id="PF00583">
    <property type="entry name" value="Acetyltransf_1"/>
    <property type="match status" value="1"/>
</dbReference>
<dbReference type="AlphaFoldDB" id="A0A1N6JCL7"/>
<evidence type="ECO:0000313" key="3">
    <source>
        <dbReference type="Proteomes" id="UP000184693"/>
    </source>
</evidence>